<protein>
    <submittedName>
        <fullName evidence="1">Uncharacterized protein</fullName>
    </submittedName>
</protein>
<proteinExistence type="predicted"/>
<comment type="caution">
    <text evidence="1">The sequence shown here is derived from an EMBL/GenBank/DDBJ whole genome shotgun (WGS) entry which is preliminary data.</text>
</comment>
<feature type="non-terminal residue" evidence="1">
    <location>
        <position position="1"/>
    </location>
</feature>
<sequence>FNESKDLTVPFAIGLILQVYYHDTKTKAPNRASLKSETDVRFSIDNLIMYSCDADGDEFLVYSTEQKLKLPSTRSSQLPSQVDVSSTIVDGVISLDLICFKPYILNRLQLRTLLSAFSTKHTTQDLILVHLVAEYRDKRDESGENQMKMGMVSALHQKKVLGIEGQFVFGLFQFMGDGLQVVAGIWQDGTIQFYEVETYTLRSLASLVELYFLLRAIKRLAAEYKTELEKSSIELLYRIKANPPADEWATRDTNTISEVSEDPSDEPQQAGRSNIPQGMISLIPLIFIRT</sequence>
<dbReference type="EMBL" id="CAJNJQ010003166">
    <property type="protein sequence ID" value="CAE7193174.1"/>
    <property type="molecule type" value="Genomic_DNA"/>
</dbReference>
<name>A0A8H3E5I6_9AGAM</name>
<evidence type="ECO:0000313" key="2">
    <source>
        <dbReference type="Proteomes" id="UP000663827"/>
    </source>
</evidence>
<reference evidence="1" key="1">
    <citation type="submission" date="2021-01" db="EMBL/GenBank/DDBJ databases">
        <authorList>
            <person name="Kaushik A."/>
        </authorList>
    </citation>
    <scope>NUCLEOTIDE SEQUENCE</scope>
    <source>
        <strain evidence="1">AG5</strain>
    </source>
</reference>
<evidence type="ECO:0000313" key="1">
    <source>
        <dbReference type="EMBL" id="CAE7193174.1"/>
    </source>
</evidence>
<gene>
    <name evidence="1" type="ORF">RDB_LOCUS130028</name>
</gene>
<dbReference type="AlphaFoldDB" id="A0A8H3E5I6"/>
<organism evidence="1 2">
    <name type="scientific">Rhizoctonia solani</name>
    <dbReference type="NCBI Taxonomy" id="456999"/>
    <lineage>
        <taxon>Eukaryota</taxon>
        <taxon>Fungi</taxon>
        <taxon>Dikarya</taxon>
        <taxon>Basidiomycota</taxon>
        <taxon>Agaricomycotina</taxon>
        <taxon>Agaricomycetes</taxon>
        <taxon>Cantharellales</taxon>
        <taxon>Ceratobasidiaceae</taxon>
        <taxon>Rhizoctonia</taxon>
    </lineage>
</organism>
<accession>A0A8H3E5I6</accession>
<dbReference type="Proteomes" id="UP000663827">
    <property type="component" value="Unassembled WGS sequence"/>
</dbReference>